<keyword evidence="8 17" id="KW-0812">Transmembrane</keyword>
<evidence type="ECO:0000256" key="14">
    <source>
        <dbReference type="ARBA" id="ARBA00024082"/>
    </source>
</evidence>
<comment type="subcellular location">
    <subcellularLocation>
        <location evidence="1 17">Cell membrane</location>
        <topology evidence="1 17">Multi-pass membrane protein</topology>
    </subcellularLocation>
</comment>
<dbReference type="EC" id="2.7.8.-" evidence="17"/>
<comment type="subunit">
    <text evidence="5 17">Homodimer.</text>
</comment>
<evidence type="ECO:0000256" key="1">
    <source>
        <dbReference type="ARBA" id="ARBA00004651"/>
    </source>
</evidence>
<evidence type="ECO:0000256" key="15">
    <source>
        <dbReference type="ARBA" id="ARBA00033137"/>
    </source>
</evidence>
<comment type="cofactor">
    <cofactor evidence="17">
        <name>Mg(2+)</name>
        <dbReference type="ChEBI" id="CHEBI:18420"/>
    </cofactor>
    <text evidence="17">Contains a di-nuclear catalytic Mg(2+) center.</text>
</comment>
<comment type="similarity">
    <text evidence="4 17 18">Belongs to the CDP-alcohol phosphatidyltransferase class-I family.</text>
</comment>
<dbReference type="EMBL" id="VFPA01000005">
    <property type="protein sequence ID" value="TQM04173.1"/>
    <property type="molecule type" value="Genomic_DNA"/>
</dbReference>
<keyword evidence="6 17" id="KW-1003">Cell membrane</keyword>
<reference evidence="19 20" key="1">
    <citation type="submission" date="2019-06" db="EMBL/GenBank/DDBJ databases">
        <title>Sequencing the genomes of 1000 actinobacteria strains.</title>
        <authorList>
            <person name="Klenk H.-P."/>
        </authorList>
    </citation>
    <scope>NUCLEOTIDE SEQUENCE [LARGE SCALE GENOMIC DNA]</scope>
    <source>
        <strain evidence="19 20">DSM 45301</strain>
    </source>
</reference>
<dbReference type="Proteomes" id="UP000315677">
    <property type="component" value="Unassembled WGS sequence"/>
</dbReference>
<feature type="transmembrane region" description="Helical" evidence="17">
    <location>
        <begin position="21"/>
        <end position="46"/>
    </location>
</feature>
<dbReference type="Gene3D" id="1.20.120.1760">
    <property type="match status" value="1"/>
</dbReference>
<feature type="binding site" evidence="17">
    <location>
        <position position="70"/>
    </location>
    <ligand>
        <name>a CDP-1,2-diacyl-sn-glycerol</name>
        <dbReference type="ChEBI" id="CHEBI:58332"/>
    </ligand>
</feature>
<evidence type="ECO:0000256" key="4">
    <source>
        <dbReference type="ARBA" id="ARBA00010441"/>
    </source>
</evidence>
<proteinExistence type="inferred from homology"/>
<feature type="active site" description="Proton acceptor" evidence="17">
    <location>
        <position position="91"/>
    </location>
</feature>
<evidence type="ECO:0000256" key="8">
    <source>
        <dbReference type="ARBA" id="ARBA00022692"/>
    </source>
</evidence>
<comment type="pathway">
    <text evidence="2 17">Phospholipid metabolism; phosphatidylinositol phosphate biosynthesis.</text>
</comment>
<dbReference type="GO" id="GO:0000287">
    <property type="term" value="F:magnesium ion binding"/>
    <property type="evidence" value="ECO:0007669"/>
    <property type="project" value="UniProtKB-UniRule"/>
</dbReference>
<keyword evidence="17" id="KW-0443">Lipid metabolism</keyword>
<evidence type="ECO:0000256" key="18">
    <source>
        <dbReference type="RuleBase" id="RU003750"/>
    </source>
</evidence>
<feature type="binding site" evidence="17">
    <location>
        <position position="80"/>
    </location>
    <ligand>
        <name>a CDP-1,2-diacyl-sn-glycerol</name>
        <dbReference type="ChEBI" id="CHEBI:58332"/>
    </ligand>
</feature>
<feature type="binding site" evidence="17">
    <location>
        <position position="91"/>
    </location>
    <ligand>
        <name>Mg(2+)</name>
        <dbReference type="ChEBI" id="CHEBI:18420"/>
        <label>2</label>
    </ligand>
</feature>
<feature type="binding site" evidence="17">
    <location>
        <position position="87"/>
    </location>
    <ligand>
        <name>Mg(2+)</name>
        <dbReference type="ChEBI" id="CHEBI:18420"/>
        <label>1</label>
    </ligand>
</feature>
<evidence type="ECO:0000256" key="12">
    <source>
        <dbReference type="ARBA" id="ARBA00023136"/>
    </source>
</evidence>
<evidence type="ECO:0000256" key="9">
    <source>
        <dbReference type="ARBA" id="ARBA00022723"/>
    </source>
</evidence>
<sequence>MLNVFARVHVNRVTEPLARWLVARGVAPDVVTVAGTVGSVAAALWFLPRDELFVGAAVITLFVLFDLLDGAMARARGHSTVFGAVLDSTCDRVADGALFAGLAWWCLGVGEQRVLGVAALLCLVAGQLVSYIKARAEGAGLVVEGGLVERAERLIIALVGCGLHGLGVPYALHVALWVLAVASLWTVGQRIAIVYRAAQARAVPPPAAPGPADAAPNP</sequence>
<dbReference type="RefSeq" id="WP_142061321.1">
    <property type="nucleotide sequence ID" value="NZ_VFPA01000005.1"/>
</dbReference>
<feature type="binding site" evidence="17">
    <location>
        <position position="66"/>
    </location>
    <ligand>
        <name>Mg(2+)</name>
        <dbReference type="ChEBI" id="CHEBI:18420"/>
        <label>1</label>
    </ligand>
</feature>
<feature type="transmembrane region" description="Helical" evidence="17">
    <location>
        <begin position="52"/>
        <end position="68"/>
    </location>
</feature>
<keyword evidence="11 17" id="KW-1133">Transmembrane helix</keyword>
<dbReference type="OrthoDB" id="116551at2"/>
<dbReference type="HAMAP" id="MF_02241">
    <property type="entry name" value="PIP_synthase"/>
    <property type="match status" value="1"/>
</dbReference>
<evidence type="ECO:0000256" key="13">
    <source>
        <dbReference type="ARBA" id="ARBA00023935"/>
    </source>
</evidence>
<dbReference type="GO" id="GO:0005886">
    <property type="term" value="C:plasma membrane"/>
    <property type="evidence" value="ECO:0007669"/>
    <property type="project" value="UniProtKB-SubCell"/>
</dbReference>
<evidence type="ECO:0000256" key="3">
    <source>
        <dbReference type="ARBA" id="ARBA00005189"/>
    </source>
</evidence>
<feature type="binding site" evidence="17">
    <location>
        <begin position="29"/>
        <end position="32"/>
    </location>
    <ligand>
        <name>a CDP-1,2-diacyl-sn-glycerol</name>
        <dbReference type="ChEBI" id="CHEBI:58332"/>
    </ligand>
</feature>
<comment type="caution">
    <text evidence="17">Lacks conserved residue(s) required for the propagation of feature annotation.</text>
</comment>
<gene>
    <name evidence="19" type="ORF">FB558_7204</name>
</gene>
<comment type="function">
    <text evidence="17">Catalyzes the conjugation of the 1'-hydroxyl group of D-myo-inositol-3-phosphate (also named L-myo-inositol-1-phosphate) with a lipid tail of cytidine diphosphate diacylglycerol (CDP-DAG), forming phosphatidylinositol phosphate (PIP) and CMP. PIP is a precursor of phosphatidylinositol (PI) which is an essential lipid required for cell wall formation.</text>
</comment>
<keyword evidence="9 17" id="KW-0479">Metal-binding</keyword>
<feature type="binding site" evidence="17">
    <location>
        <position position="66"/>
    </location>
    <ligand>
        <name>Mg(2+)</name>
        <dbReference type="ChEBI" id="CHEBI:18420"/>
        <label>2</label>
    </ligand>
</feature>
<evidence type="ECO:0000256" key="11">
    <source>
        <dbReference type="ARBA" id="ARBA00022989"/>
    </source>
</evidence>
<evidence type="ECO:0000256" key="7">
    <source>
        <dbReference type="ARBA" id="ARBA00022679"/>
    </source>
</evidence>
<dbReference type="GO" id="GO:0016780">
    <property type="term" value="F:phosphotransferase activity, for other substituted phosphate groups"/>
    <property type="evidence" value="ECO:0007669"/>
    <property type="project" value="UniProtKB-UniRule"/>
</dbReference>
<organism evidence="19 20">
    <name type="scientific">Pseudonocardia kunmingensis</name>
    <dbReference type="NCBI Taxonomy" id="630975"/>
    <lineage>
        <taxon>Bacteria</taxon>
        <taxon>Bacillati</taxon>
        <taxon>Actinomycetota</taxon>
        <taxon>Actinomycetes</taxon>
        <taxon>Pseudonocardiales</taxon>
        <taxon>Pseudonocardiaceae</taxon>
        <taxon>Pseudonocardia</taxon>
    </lineage>
</organism>
<evidence type="ECO:0000313" key="19">
    <source>
        <dbReference type="EMBL" id="TQM04173.1"/>
    </source>
</evidence>
<keyword evidence="12 17" id="KW-0472">Membrane</keyword>
<feature type="binding site" evidence="17">
    <location>
        <position position="87"/>
    </location>
    <ligand>
        <name>Mg(2+)</name>
        <dbReference type="ChEBI" id="CHEBI:18420"/>
        <label>2</label>
    </ligand>
</feature>
<dbReference type="NCBIfam" id="NF045883">
    <property type="entry name" value="PIPSynth"/>
    <property type="match status" value="1"/>
</dbReference>
<dbReference type="InterPro" id="IPR043130">
    <property type="entry name" value="CDP-OH_PTrfase_TM_dom"/>
</dbReference>
<comment type="pathway">
    <text evidence="3">Lipid metabolism.</text>
</comment>
<feature type="transmembrane region" description="Helical" evidence="17">
    <location>
        <begin position="154"/>
        <end position="187"/>
    </location>
</feature>
<keyword evidence="10 17" id="KW-0460">Magnesium</keyword>
<comment type="catalytic activity">
    <reaction evidence="16 17">
        <text>a CDP-1,2-diacyl-sn-glycerol + 1D-myo-inositol 3-phosphate = a 1,2-diacyl-sn-glycero-3-phospho-(1D-myo-inositol-3-phosphate) + CMP + H(+)</text>
        <dbReference type="Rhea" id="RHEA:60504"/>
        <dbReference type="ChEBI" id="CHEBI:15378"/>
        <dbReference type="ChEBI" id="CHEBI:58088"/>
        <dbReference type="ChEBI" id="CHEBI:58332"/>
        <dbReference type="ChEBI" id="CHEBI:58401"/>
        <dbReference type="ChEBI" id="CHEBI:60377"/>
    </reaction>
</comment>
<evidence type="ECO:0000313" key="20">
    <source>
        <dbReference type="Proteomes" id="UP000315677"/>
    </source>
</evidence>
<evidence type="ECO:0000256" key="10">
    <source>
        <dbReference type="ARBA" id="ARBA00022842"/>
    </source>
</evidence>
<evidence type="ECO:0000256" key="2">
    <source>
        <dbReference type="ARBA" id="ARBA00004805"/>
    </source>
</evidence>
<dbReference type="GO" id="GO:0008654">
    <property type="term" value="P:phospholipid biosynthetic process"/>
    <property type="evidence" value="ECO:0007669"/>
    <property type="project" value="UniProtKB-UniRule"/>
</dbReference>
<dbReference type="Pfam" id="PF01066">
    <property type="entry name" value="CDP-OH_P_transf"/>
    <property type="match status" value="1"/>
</dbReference>
<dbReference type="InterPro" id="IPR044268">
    <property type="entry name" value="PIP_synthase_PgsA1"/>
</dbReference>
<feature type="binding site" evidence="17">
    <location>
        <position position="69"/>
    </location>
    <ligand>
        <name>Mg(2+)</name>
        <dbReference type="ChEBI" id="CHEBI:18420"/>
        <label>1</label>
    </ligand>
</feature>
<keyword evidence="17" id="KW-1208">Phospholipid metabolism</keyword>
<accession>A0A543D4B3</accession>
<dbReference type="AlphaFoldDB" id="A0A543D4B3"/>
<comment type="caution">
    <text evidence="19">The sequence shown here is derived from an EMBL/GenBank/DDBJ whole genome shotgun (WGS) entry which is preliminary data.</text>
</comment>
<evidence type="ECO:0000256" key="16">
    <source>
        <dbReference type="ARBA" id="ARBA00048865"/>
    </source>
</evidence>
<evidence type="ECO:0000256" key="6">
    <source>
        <dbReference type="ARBA" id="ARBA00022475"/>
    </source>
</evidence>
<feature type="binding site" evidence="17">
    <location>
        <position position="74"/>
    </location>
    <ligand>
        <name>a CDP-1,2-diacyl-sn-glycerol</name>
        <dbReference type="ChEBI" id="CHEBI:58332"/>
    </ligand>
</feature>
<evidence type="ECO:0000256" key="17">
    <source>
        <dbReference type="HAMAP-Rule" id="MF_02241"/>
    </source>
</evidence>
<comment type="catalytic activity">
    <reaction evidence="13 17">
        <text>1,2-di-(9Z-octadecenoyl)-sn-glycero-3-cytidine-5'-diphosphate + 1D-myo-inositol 3-phosphate = 1,2-di-(9Z-octadecenoyl)-sn-glycero-3-phospho-(1D-myo-inositol-3-phosphate) + CMP + H(+)</text>
        <dbReference type="Rhea" id="RHEA:61216"/>
        <dbReference type="ChEBI" id="CHEBI:15378"/>
        <dbReference type="ChEBI" id="CHEBI:58401"/>
        <dbReference type="ChEBI" id="CHEBI:60377"/>
        <dbReference type="ChEBI" id="CHEBI:85356"/>
        <dbReference type="ChEBI" id="CHEBI:144472"/>
    </reaction>
</comment>
<protein>
    <recommendedName>
        <fullName evidence="14 17">Phosphatidylinositol phosphate synthase</fullName>
        <shortName evidence="17">PIP synthase</shortName>
        <ecNumber evidence="17">2.7.8.-</ecNumber>
    </recommendedName>
    <alternativeName>
        <fullName evidence="15 17">CDP-diacylglycerol--D-myo-inositol-3-phosphate 3-phosphatidyltransferase</fullName>
    </alternativeName>
</protein>
<keyword evidence="7 17" id="KW-0808">Transferase</keyword>
<name>A0A543D4B3_9PSEU</name>
<keyword evidence="17" id="KW-0594">Phospholipid biosynthesis</keyword>
<dbReference type="PROSITE" id="PS00379">
    <property type="entry name" value="CDP_ALCOHOL_P_TRANSF"/>
    <property type="match status" value="1"/>
</dbReference>
<feature type="transmembrane region" description="Helical" evidence="17">
    <location>
        <begin position="114"/>
        <end position="134"/>
    </location>
</feature>
<dbReference type="InterPro" id="IPR048254">
    <property type="entry name" value="CDP_ALCOHOL_P_TRANSF_CS"/>
</dbReference>
<dbReference type="InterPro" id="IPR000462">
    <property type="entry name" value="CDP-OH_P_trans"/>
</dbReference>
<evidence type="ECO:0000256" key="5">
    <source>
        <dbReference type="ARBA" id="ARBA00011738"/>
    </source>
</evidence>
<keyword evidence="17" id="KW-0444">Lipid biosynthesis</keyword>
<keyword evidence="20" id="KW-1185">Reference proteome</keyword>
<dbReference type="UniPathway" id="UPA00220"/>